<accession>A0ABW6CKN4</accession>
<evidence type="ECO:0000313" key="3">
    <source>
        <dbReference type="EMBL" id="MFD3262507.1"/>
    </source>
</evidence>
<feature type="transmembrane region" description="Helical" evidence="2">
    <location>
        <begin position="262"/>
        <end position="282"/>
    </location>
</feature>
<keyword evidence="2" id="KW-1133">Transmembrane helix</keyword>
<feature type="transmembrane region" description="Helical" evidence="2">
    <location>
        <begin position="464"/>
        <end position="481"/>
    </location>
</feature>
<feature type="transmembrane region" description="Helical" evidence="2">
    <location>
        <begin position="50"/>
        <end position="73"/>
    </location>
</feature>
<dbReference type="InterPro" id="IPR029063">
    <property type="entry name" value="SAM-dependent_MTases_sf"/>
</dbReference>
<dbReference type="PANTHER" id="PTHR43317:SF1">
    <property type="entry name" value="THERMOSPERMINE SYNTHASE ACAULIS5"/>
    <property type="match status" value="1"/>
</dbReference>
<sequence>MTTQDVAATSAVGRSPLLFVLTIFASASLVFLVQPMIAKLVLPLLGGGPSIWNTSLAFFQTALLVGYGYAHLLQRVQSIRMQAGIHLAAMILAALVLPMHVTGVFGAPSSEHPALWLLGVMAVSIGAPFAVLSATAPLVQAWHARTLHADSGSEPYALYAASNLGSLIALLAYPIVVEPLTSLHAQAMGWSLGYGGFILLMAALMYFVTRGPAAPAPVVTETAEAGGDAPTWRNRLTWVVLAAIPSSLMMGVTTHLTTDVASAPFIWVVPLALYLVTFIIAFSTKPAISQDTTLILQAAAVAACASLLPFKASNLFLQLFIHLSAYFLTALMCHQALVARRPNPSRLTEFYLWMSFGGVVGGGFNAFLAPAIFNNVWEYPLVLALACLVRPWGEGPIERWRWVTFALGCLAAVAAPVATFAAYTGQIGRADMLGMTGHDLMLLLVKVALAVAVVCAFLVRRRGIVFFGIITIISLAAEGAGDKVDVLKSWRSFFGVVRQSELQLPEMGGTVRMLSHGTTLHGAQAQDPRWRCRPLVYYAPETPIGQVFTQRLGERRVLRIGAVGLGTGAVAAYTRPGDHLTFFEIDPLVIRVATDPAHFSYTTECAKGQIDYVVGDARLTLARQPTNQFDILLIDAFSSDSVPAHLLTVEAMKAYLTHIKPDGVLILHLSNRNLDLRSPAMAVAYAAGGEALLQRHGAAKNSPMLWESSEDALIVARNEAALAAFVADRRWTPSEPTLARPWTDDYTNLVGALYGRMKERWDWLP</sequence>
<dbReference type="SUPFAM" id="SSF53335">
    <property type="entry name" value="S-adenosyl-L-methionine-dependent methyltransferases"/>
    <property type="match status" value="1"/>
</dbReference>
<proteinExistence type="predicted"/>
<keyword evidence="2" id="KW-0812">Transmembrane</keyword>
<reference evidence="3 4" key="1">
    <citation type="submission" date="2022-09" db="EMBL/GenBank/DDBJ databases">
        <title>New species of Phenylobacterium.</title>
        <authorList>
            <person name="Mieszkin S."/>
        </authorList>
    </citation>
    <scope>NUCLEOTIDE SEQUENCE [LARGE SCALE GENOMIC DNA]</scope>
    <source>
        <strain evidence="3 4">HK31-G</strain>
    </source>
</reference>
<feature type="transmembrane region" description="Helical" evidence="2">
    <location>
        <begin position="350"/>
        <end position="370"/>
    </location>
</feature>
<feature type="transmembrane region" description="Helical" evidence="2">
    <location>
        <begin position="440"/>
        <end position="459"/>
    </location>
</feature>
<feature type="transmembrane region" description="Helical" evidence="2">
    <location>
        <begin position="376"/>
        <end position="393"/>
    </location>
</feature>
<organism evidence="3 4">
    <name type="scientific">Phenylobacterium ferrooxidans</name>
    <dbReference type="NCBI Taxonomy" id="2982689"/>
    <lineage>
        <taxon>Bacteria</taxon>
        <taxon>Pseudomonadati</taxon>
        <taxon>Pseudomonadota</taxon>
        <taxon>Alphaproteobacteria</taxon>
        <taxon>Caulobacterales</taxon>
        <taxon>Caulobacteraceae</taxon>
        <taxon>Phenylobacterium</taxon>
    </lineage>
</organism>
<comment type="caution">
    <text evidence="3">The sequence shown here is derived from an EMBL/GenBank/DDBJ whole genome shotgun (WGS) entry which is preliminary data.</text>
</comment>
<protein>
    <submittedName>
        <fullName evidence="3">Fused MFS/spermidine synthase</fullName>
    </submittedName>
</protein>
<feature type="transmembrane region" description="Helical" evidence="2">
    <location>
        <begin position="316"/>
        <end position="338"/>
    </location>
</feature>
<dbReference type="Gene3D" id="3.40.50.150">
    <property type="entry name" value="Vaccinia Virus protein VP39"/>
    <property type="match status" value="1"/>
</dbReference>
<dbReference type="NCBIfam" id="NF037959">
    <property type="entry name" value="MFS_SpdSyn"/>
    <property type="match status" value="1"/>
</dbReference>
<feature type="transmembrane region" description="Helical" evidence="2">
    <location>
        <begin position="114"/>
        <end position="135"/>
    </location>
</feature>
<keyword evidence="2" id="KW-0472">Membrane</keyword>
<evidence type="ECO:0000256" key="1">
    <source>
        <dbReference type="ARBA" id="ARBA00023115"/>
    </source>
</evidence>
<feature type="transmembrane region" description="Helical" evidence="2">
    <location>
        <begin position="188"/>
        <end position="208"/>
    </location>
</feature>
<keyword evidence="4" id="KW-1185">Reference proteome</keyword>
<name>A0ABW6CKN4_9CAUL</name>
<feature type="transmembrane region" description="Helical" evidence="2">
    <location>
        <begin position="85"/>
        <end position="108"/>
    </location>
</feature>
<feature type="transmembrane region" description="Helical" evidence="2">
    <location>
        <begin position="405"/>
        <end position="428"/>
    </location>
</feature>
<dbReference type="Proteomes" id="UP001598130">
    <property type="component" value="Unassembled WGS sequence"/>
</dbReference>
<keyword evidence="1" id="KW-0620">Polyamine biosynthesis</keyword>
<feature type="transmembrane region" description="Helical" evidence="2">
    <location>
        <begin position="156"/>
        <end position="176"/>
    </location>
</feature>
<evidence type="ECO:0000313" key="4">
    <source>
        <dbReference type="Proteomes" id="UP001598130"/>
    </source>
</evidence>
<dbReference type="PANTHER" id="PTHR43317">
    <property type="entry name" value="THERMOSPERMINE SYNTHASE ACAULIS5"/>
    <property type="match status" value="1"/>
</dbReference>
<evidence type="ECO:0000256" key="2">
    <source>
        <dbReference type="SAM" id="Phobius"/>
    </source>
</evidence>
<gene>
    <name evidence="3" type="ORF">OCL97_00845</name>
</gene>
<dbReference type="EMBL" id="JAOTJD010000001">
    <property type="protein sequence ID" value="MFD3262507.1"/>
    <property type="molecule type" value="Genomic_DNA"/>
</dbReference>
<feature type="transmembrane region" description="Helical" evidence="2">
    <location>
        <begin position="17"/>
        <end position="38"/>
    </location>
</feature>
<dbReference type="RefSeq" id="WP_377366744.1">
    <property type="nucleotide sequence ID" value="NZ_JAOTJD010000001.1"/>
</dbReference>